<proteinExistence type="predicted"/>
<evidence type="ECO:0000313" key="5">
    <source>
        <dbReference type="Proteomes" id="UP001286456"/>
    </source>
</evidence>
<evidence type="ECO:0000256" key="2">
    <source>
        <dbReference type="SAM" id="MobiDB-lite"/>
    </source>
</evidence>
<dbReference type="SUPFAM" id="SSF143437">
    <property type="entry name" value="THUMP domain-like"/>
    <property type="match status" value="1"/>
</dbReference>
<reference evidence="4" key="1">
    <citation type="journal article" date="2023" name="Mol. Phylogenet. Evol.">
        <title>Genome-scale phylogeny and comparative genomics of the fungal order Sordariales.</title>
        <authorList>
            <person name="Hensen N."/>
            <person name="Bonometti L."/>
            <person name="Westerberg I."/>
            <person name="Brannstrom I.O."/>
            <person name="Guillou S."/>
            <person name="Cros-Aarteil S."/>
            <person name="Calhoun S."/>
            <person name="Haridas S."/>
            <person name="Kuo A."/>
            <person name="Mondo S."/>
            <person name="Pangilinan J."/>
            <person name="Riley R."/>
            <person name="LaButti K."/>
            <person name="Andreopoulos B."/>
            <person name="Lipzen A."/>
            <person name="Chen C."/>
            <person name="Yan M."/>
            <person name="Daum C."/>
            <person name="Ng V."/>
            <person name="Clum A."/>
            <person name="Steindorff A."/>
            <person name="Ohm R.A."/>
            <person name="Martin F."/>
            <person name="Silar P."/>
            <person name="Natvig D.O."/>
            <person name="Lalanne C."/>
            <person name="Gautier V."/>
            <person name="Ament-Velasquez S.L."/>
            <person name="Kruys A."/>
            <person name="Hutchinson M.I."/>
            <person name="Powell A.J."/>
            <person name="Barry K."/>
            <person name="Miller A.N."/>
            <person name="Grigoriev I.V."/>
            <person name="Debuchy R."/>
            <person name="Gladieux P."/>
            <person name="Hiltunen Thoren M."/>
            <person name="Johannesson H."/>
        </authorList>
    </citation>
    <scope>NUCLEOTIDE SEQUENCE</scope>
    <source>
        <strain evidence="4">SMH4131-1</strain>
    </source>
</reference>
<organism evidence="4 5">
    <name type="scientific">Cercophora scortea</name>
    <dbReference type="NCBI Taxonomy" id="314031"/>
    <lineage>
        <taxon>Eukaryota</taxon>
        <taxon>Fungi</taxon>
        <taxon>Dikarya</taxon>
        <taxon>Ascomycota</taxon>
        <taxon>Pezizomycotina</taxon>
        <taxon>Sordariomycetes</taxon>
        <taxon>Sordariomycetidae</taxon>
        <taxon>Sordariales</taxon>
        <taxon>Lasiosphaeriaceae</taxon>
        <taxon>Cercophora</taxon>
    </lineage>
</organism>
<gene>
    <name evidence="4" type="ORF">B0T19DRAFT_277891</name>
</gene>
<dbReference type="InterPro" id="IPR004114">
    <property type="entry name" value="THUMP_dom"/>
</dbReference>
<dbReference type="PROSITE" id="PS51165">
    <property type="entry name" value="THUMP"/>
    <property type="match status" value="1"/>
</dbReference>
<keyword evidence="1" id="KW-0694">RNA-binding</keyword>
<accession>A0AAE0M5R4</accession>
<dbReference type="Gene3D" id="3.30.2300.10">
    <property type="entry name" value="THUMP superfamily"/>
    <property type="match status" value="1"/>
</dbReference>
<evidence type="ECO:0000313" key="4">
    <source>
        <dbReference type="EMBL" id="KAK3320030.1"/>
    </source>
</evidence>
<dbReference type="CDD" id="cd11717">
    <property type="entry name" value="THUMP_THUMPD1_like"/>
    <property type="match status" value="1"/>
</dbReference>
<feature type="domain" description="THUMP" evidence="3">
    <location>
        <begin position="209"/>
        <end position="313"/>
    </location>
</feature>
<sequence length="359" mass="38702">MGEDGGKRKGAPAGAASAQNKKKKTGNSGKWQTPHQKANVNLDGVPQQGDVGIWVTCARHQENKAAKETAALFEQYAEKVYGIKEKEAGADDDDDDIEAAIHKEVAALNAKPGDGDAKRTFTMMKMNVDCLLFVRTRAPINPIDFVRRICIDAKDGSEPGQIKCRYVNRFTPASVMGKATEEGLLEVARQALSPYFDLSGKRAAAPAGEKGEQANTDAVEAKADGAASTVDAAAVAPTLVPAAEQVQPRTPTKAFTFAIRPTIRNHSKLKRDFVIDQIARLVNDDVHKVNLTAPDKVILVDLYQGVCSMSVVDGNWEELKRYNITEIYGLAAKRKASKREAKPEEAAAVGAEAEAEKEG</sequence>
<feature type="compositionally biased region" description="Polar residues" evidence="2">
    <location>
        <begin position="26"/>
        <end position="39"/>
    </location>
</feature>
<evidence type="ECO:0000259" key="3">
    <source>
        <dbReference type="PROSITE" id="PS51165"/>
    </source>
</evidence>
<dbReference type="PANTHER" id="PTHR13452">
    <property type="entry name" value="THUMP DOMAIN CONTAINING PROTEIN 1-RELATED"/>
    <property type="match status" value="1"/>
</dbReference>
<keyword evidence="5" id="KW-1185">Reference proteome</keyword>
<dbReference type="InterPro" id="IPR040183">
    <property type="entry name" value="THUMPD1-like"/>
</dbReference>
<name>A0AAE0M5R4_9PEZI</name>
<dbReference type="GO" id="GO:0006400">
    <property type="term" value="P:tRNA modification"/>
    <property type="evidence" value="ECO:0007669"/>
    <property type="project" value="InterPro"/>
</dbReference>
<dbReference type="Pfam" id="PF02926">
    <property type="entry name" value="THUMP"/>
    <property type="match status" value="1"/>
</dbReference>
<comment type="caution">
    <text evidence="4">The sequence shown here is derived from an EMBL/GenBank/DDBJ whole genome shotgun (WGS) entry which is preliminary data.</text>
</comment>
<feature type="region of interest" description="Disordered" evidence="2">
    <location>
        <begin position="1"/>
        <end position="44"/>
    </location>
</feature>
<feature type="region of interest" description="Disordered" evidence="2">
    <location>
        <begin position="334"/>
        <end position="359"/>
    </location>
</feature>
<protein>
    <recommendedName>
        <fullName evidence="3">THUMP domain-containing protein</fullName>
    </recommendedName>
</protein>
<dbReference type="PANTHER" id="PTHR13452:SF10">
    <property type="entry name" value="THUMP DOMAIN-CONTAINING PROTEIN 1"/>
    <property type="match status" value="1"/>
</dbReference>
<dbReference type="AlphaFoldDB" id="A0AAE0M5R4"/>
<dbReference type="GO" id="GO:0003723">
    <property type="term" value="F:RNA binding"/>
    <property type="evidence" value="ECO:0007669"/>
    <property type="project" value="UniProtKB-UniRule"/>
</dbReference>
<evidence type="ECO:0000256" key="1">
    <source>
        <dbReference type="PROSITE-ProRule" id="PRU00529"/>
    </source>
</evidence>
<dbReference type="EMBL" id="JAUEPO010000006">
    <property type="protein sequence ID" value="KAK3320030.1"/>
    <property type="molecule type" value="Genomic_DNA"/>
</dbReference>
<reference evidence="4" key="2">
    <citation type="submission" date="2023-06" db="EMBL/GenBank/DDBJ databases">
        <authorList>
            <consortium name="Lawrence Berkeley National Laboratory"/>
            <person name="Haridas S."/>
            <person name="Hensen N."/>
            <person name="Bonometti L."/>
            <person name="Westerberg I."/>
            <person name="Brannstrom I.O."/>
            <person name="Guillou S."/>
            <person name="Cros-Aarteil S."/>
            <person name="Calhoun S."/>
            <person name="Kuo A."/>
            <person name="Mondo S."/>
            <person name="Pangilinan J."/>
            <person name="Riley R."/>
            <person name="Labutti K."/>
            <person name="Andreopoulos B."/>
            <person name="Lipzen A."/>
            <person name="Chen C."/>
            <person name="Yanf M."/>
            <person name="Daum C."/>
            <person name="Ng V."/>
            <person name="Clum A."/>
            <person name="Steindorff A."/>
            <person name="Ohm R."/>
            <person name="Martin F."/>
            <person name="Silar P."/>
            <person name="Natvig D."/>
            <person name="Lalanne C."/>
            <person name="Gautier V."/>
            <person name="Ament-Velasquez S.L."/>
            <person name="Kruys A."/>
            <person name="Hutchinson M.I."/>
            <person name="Powell A.J."/>
            <person name="Barry K."/>
            <person name="Miller A.N."/>
            <person name="Grigoriev I.V."/>
            <person name="Debuchy R."/>
            <person name="Gladieux P."/>
            <person name="Thoren M.H."/>
            <person name="Johannesson H."/>
        </authorList>
    </citation>
    <scope>NUCLEOTIDE SEQUENCE</scope>
    <source>
        <strain evidence="4">SMH4131-1</strain>
    </source>
</reference>
<dbReference type="Proteomes" id="UP001286456">
    <property type="component" value="Unassembled WGS sequence"/>
</dbReference>